<organism evidence="3 4">
    <name type="scientific">Photobacterium leiognathi lrivu.4.1</name>
    <dbReference type="NCBI Taxonomy" id="1248232"/>
    <lineage>
        <taxon>Bacteria</taxon>
        <taxon>Pseudomonadati</taxon>
        <taxon>Pseudomonadota</taxon>
        <taxon>Gammaproteobacteria</taxon>
        <taxon>Vibrionales</taxon>
        <taxon>Vibrionaceae</taxon>
        <taxon>Photobacterium</taxon>
    </lineage>
</organism>
<dbReference type="InterPro" id="IPR051405">
    <property type="entry name" value="phD/YefM_antitoxin"/>
</dbReference>
<dbReference type="SUPFAM" id="SSF143120">
    <property type="entry name" value="YefM-like"/>
    <property type="match status" value="1"/>
</dbReference>
<evidence type="ECO:0000256" key="2">
    <source>
        <dbReference type="RuleBase" id="RU362080"/>
    </source>
</evidence>
<sequence>MTMRVVTNILVSLAEFKANPMNVIEKSKGETVAVLNGNKTAFYCVPVDEFERMIDKLEDLELLTVAKEREFEESISVNIDDL</sequence>
<evidence type="ECO:0000313" key="4">
    <source>
        <dbReference type="Proteomes" id="UP000030675"/>
    </source>
</evidence>
<dbReference type="Proteomes" id="UP000030675">
    <property type="component" value="Unassembled WGS sequence"/>
</dbReference>
<gene>
    <name evidence="3" type="ORF">PLEI_3791</name>
</gene>
<evidence type="ECO:0000256" key="1">
    <source>
        <dbReference type="ARBA" id="ARBA00009981"/>
    </source>
</evidence>
<proteinExistence type="inferred from homology"/>
<dbReference type="Pfam" id="PF02604">
    <property type="entry name" value="PhdYeFM_antitox"/>
    <property type="match status" value="1"/>
</dbReference>
<comment type="similarity">
    <text evidence="1 2">Belongs to the phD/YefM antitoxin family.</text>
</comment>
<dbReference type="InterPro" id="IPR036165">
    <property type="entry name" value="YefM-like_sf"/>
</dbReference>
<dbReference type="PANTHER" id="PTHR33713">
    <property type="entry name" value="ANTITOXIN YAFN-RELATED"/>
    <property type="match status" value="1"/>
</dbReference>
<dbReference type="PANTHER" id="PTHR33713:SF1">
    <property type="entry name" value="CYTOPLASMIC PROTEIN"/>
    <property type="match status" value="1"/>
</dbReference>
<dbReference type="eggNOG" id="COG2161">
    <property type="taxonomic scope" value="Bacteria"/>
</dbReference>
<reference evidence="4" key="1">
    <citation type="submission" date="2012-12" db="EMBL/GenBank/DDBJ databases">
        <title>Genome Sequence of Photobacterium leiognathi lrivu.4.1.</title>
        <authorList>
            <person name="Urbanczyk H."/>
            <person name="Ogura Y."/>
            <person name="Hayashi T."/>
            <person name="Dunlap P.V."/>
        </authorList>
    </citation>
    <scope>NUCLEOTIDE SEQUENCE [LARGE SCALE GENOMIC DNA]</scope>
    <source>
        <strain evidence="4">lrivu.4.1</strain>
    </source>
</reference>
<dbReference type="RefSeq" id="WP_023935003.1">
    <property type="nucleotide sequence ID" value="NZ_DF196821.1"/>
</dbReference>
<comment type="function">
    <text evidence="2">Antitoxin component of a type II toxin-antitoxin (TA) system.</text>
</comment>
<dbReference type="EMBL" id="DF196821">
    <property type="protein sequence ID" value="GAD32122.1"/>
    <property type="molecule type" value="Genomic_DNA"/>
</dbReference>
<dbReference type="InterPro" id="IPR006442">
    <property type="entry name" value="Antitoxin_Phd/YefM"/>
</dbReference>
<name>V5H524_PHOLE</name>
<dbReference type="AlphaFoldDB" id="V5H524"/>
<protein>
    <recommendedName>
        <fullName evidence="2">Antitoxin</fullName>
    </recommendedName>
</protein>
<dbReference type="HOGENOM" id="CLU_171850_1_0_6"/>
<evidence type="ECO:0000313" key="3">
    <source>
        <dbReference type="EMBL" id="GAD32122.1"/>
    </source>
</evidence>
<accession>V5H524</accession>